<evidence type="ECO:0000313" key="2">
    <source>
        <dbReference type="EMBL" id="MDT8900710.1"/>
    </source>
</evidence>
<protein>
    <submittedName>
        <fullName evidence="2">Uncharacterized protein</fullName>
    </submittedName>
</protein>
<dbReference type="Proteomes" id="UP001254848">
    <property type="component" value="Unassembled WGS sequence"/>
</dbReference>
<organism evidence="2 3">
    <name type="scientific">Anaeroselena agilis</name>
    <dbReference type="NCBI Taxonomy" id="3063788"/>
    <lineage>
        <taxon>Bacteria</taxon>
        <taxon>Bacillati</taxon>
        <taxon>Bacillota</taxon>
        <taxon>Negativicutes</taxon>
        <taxon>Acetonemataceae</taxon>
        <taxon>Anaeroselena</taxon>
    </lineage>
</organism>
<evidence type="ECO:0000313" key="3">
    <source>
        <dbReference type="Proteomes" id="UP001254848"/>
    </source>
</evidence>
<comment type="caution">
    <text evidence="2">The sequence shown here is derived from an EMBL/GenBank/DDBJ whole genome shotgun (WGS) entry which is preliminary data.</text>
</comment>
<sequence>MVKPRNPEKDPAAVRANAQEGYGAGNPEPAQFKAGVGKNGKKPS</sequence>
<gene>
    <name evidence="2" type="ORF">Q4T40_05580</name>
</gene>
<reference evidence="2 3" key="1">
    <citation type="submission" date="2023-07" db="EMBL/GenBank/DDBJ databases">
        <title>The novel representative of Negativicutes class, Anaeroselena agilis gen. nov. sp. nov.</title>
        <authorList>
            <person name="Prokofeva M.I."/>
            <person name="Elcheninov A.G."/>
            <person name="Klyukina A."/>
            <person name="Kublanov I.V."/>
            <person name="Frolov E.N."/>
            <person name="Podosokorskaya O.A."/>
        </authorList>
    </citation>
    <scope>NUCLEOTIDE SEQUENCE [LARGE SCALE GENOMIC DNA]</scope>
    <source>
        <strain evidence="2 3">4137-cl</strain>
    </source>
</reference>
<feature type="compositionally biased region" description="Basic and acidic residues" evidence="1">
    <location>
        <begin position="1"/>
        <end position="12"/>
    </location>
</feature>
<name>A0ABU3NV72_9FIRM</name>
<dbReference type="EMBL" id="JAUOZS010000001">
    <property type="protein sequence ID" value="MDT8900710.1"/>
    <property type="molecule type" value="Genomic_DNA"/>
</dbReference>
<feature type="region of interest" description="Disordered" evidence="1">
    <location>
        <begin position="1"/>
        <end position="44"/>
    </location>
</feature>
<dbReference type="RefSeq" id="WP_413779247.1">
    <property type="nucleotide sequence ID" value="NZ_JAUOZS010000001.1"/>
</dbReference>
<keyword evidence="3" id="KW-1185">Reference proteome</keyword>
<evidence type="ECO:0000256" key="1">
    <source>
        <dbReference type="SAM" id="MobiDB-lite"/>
    </source>
</evidence>
<proteinExistence type="predicted"/>
<accession>A0ABU3NV72</accession>